<feature type="repeat" description="ANK" evidence="1">
    <location>
        <begin position="376"/>
        <end position="408"/>
    </location>
</feature>
<dbReference type="PROSITE" id="PS50297">
    <property type="entry name" value="ANK_REP_REGION"/>
    <property type="match status" value="1"/>
</dbReference>
<reference evidence="2 3" key="1">
    <citation type="journal article" date="2013" name="Mar. Genomics">
        <title>Expression of sulfatases in Rhodopirellula baltica and the diversity of sulfatases in the genus Rhodopirellula.</title>
        <authorList>
            <person name="Wegner C.E."/>
            <person name="Richter-Heitmann T."/>
            <person name="Klindworth A."/>
            <person name="Klockow C."/>
            <person name="Richter M."/>
            <person name="Achstetter T."/>
            <person name="Glockner F.O."/>
            <person name="Harder J."/>
        </authorList>
    </citation>
    <scope>NUCLEOTIDE SEQUENCE [LARGE SCALE GENOMIC DNA]</scope>
    <source>
        <strain evidence="2 3">SM1</strain>
    </source>
</reference>
<protein>
    <submittedName>
        <fullName evidence="2">Uncharacterized protein</fullName>
    </submittedName>
</protein>
<dbReference type="RefSeq" id="WP_008690582.1">
    <property type="nucleotide sequence ID" value="NZ_ANOG01000049.1"/>
</dbReference>
<keyword evidence="1" id="KW-0040">ANK repeat</keyword>
<dbReference type="PROSITE" id="PS50088">
    <property type="entry name" value="ANK_REPEAT"/>
    <property type="match status" value="1"/>
</dbReference>
<dbReference type="InterPro" id="IPR002110">
    <property type="entry name" value="Ankyrin_rpt"/>
</dbReference>
<organism evidence="2 3">
    <name type="scientific">Rhodopirellula maiorica SM1</name>
    <dbReference type="NCBI Taxonomy" id="1265738"/>
    <lineage>
        <taxon>Bacteria</taxon>
        <taxon>Pseudomonadati</taxon>
        <taxon>Planctomycetota</taxon>
        <taxon>Planctomycetia</taxon>
        <taxon>Pirellulales</taxon>
        <taxon>Pirellulaceae</taxon>
        <taxon>Novipirellula</taxon>
    </lineage>
</organism>
<dbReference type="PATRIC" id="fig|1265738.3.peg.365"/>
<evidence type="ECO:0000256" key="1">
    <source>
        <dbReference type="PROSITE-ProRule" id="PRU00023"/>
    </source>
</evidence>
<evidence type="ECO:0000313" key="3">
    <source>
        <dbReference type="Proteomes" id="UP000011991"/>
    </source>
</evidence>
<proteinExistence type="predicted"/>
<dbReference type="Proteomes" id="UP000011991">
    <property type="component" value="Unassembled WGS sequence"/>
</dbReference>
<dbReference type="EMBL" id="ANOG01000049">
    <property type="protein sequence ID" value="EMI22714.1"/>
    <property type="molecule type" value="Genomic_DNA"/>
</dbReference>
<dbReference type="AlphaFoldDB" id="M5S969"/>
<sequence length="454" mass="50624">MNKRNPIANRRGSFTTWGDSSWNAVLFRSTNDSLDPAEALLSCKAIAEVQRDVTAETLQGTWVPPAGKWALLITHKTMLWSTVVCSEHGESLFGDDGLFSDVIGESLVTGDSDSAGVVYLRLRKHDGIESTTEIEWVSDGVRWETPDPEDDPEDDGDTYLGGARFSKNTAEVWLQQRTSAEDAHQKLLTDLDAYVPGLHFLHDARLSNVGRLEAAYGHDDCLSDHFIQRIDVIRFGPLKEFTRSETASRELESAVGRVDLEAVRTALSKGATTGRLPESRHTALWLSLEEASEYSAKNRPVTFDVVLELLLAGANPNELAESAKSPVEQLLQIDYVQTRGKAKKAMANRLNTLVLLDKLIGFGLDVNAISYGSYAYGYRPLHSTALHNQPEMVRRLLEAGADLMLTNDRDATPWISLHNQFESKANHFNKRQRVSIEDNMQRYAEVLRLIRPDS</sequence>
<gene>
    <name evidence="2" type="ORF">RMSM_00361</name>
</gene>
<dbReference type="InterPro" id="IPR036770">
    <property type="entry name" value="Ankyrin_rpt-contain_sf"/>
</dbReference>
<keyword evidence="3" id="KW-1185">Reference proteome</keyword>
<name>M5S969_9BACT</name>
<evidence type="ECO:0000313" key="2">
    <source>
        <dbReference type="EMBL" id="EMI22714.1"/>
    </source>
</evidence>
<dbReference type="OrthoDB" id="9772065at2"/>
<dbReference type="Gene3D" id="1.25.40.20">
    <property type="entry name" value="Ankyrin repeat-containing domain"/>
    <property type="match status" value="1"/>
</dbReference>
<accession>M5S969</accession>
<dbReference type="SMART" id="SM00248">
    <property type="entry name" value="ANK"/>
    <property type="match status" value="2"/>
</dbReference>
<dbReference type="SUPFAM" id="SSF48403">
    <property type="entry name" value="Ankyrin repeat"/>
    <property type="match status" value="1"/>
</dbReference>
<dbReference type="Pfam" id="PF00023">
    <property type="entry name" value="Ank"/>
    <property type="match status" value="1"/>
</dbReference>
<comment type="caution">
    <text evidence="2">The sequence shown here is derived from an EMBL/GenBank/DDBJ whole genome shotgun (WGS) entry which is preliminary data.</text>
</comment>